<dbReference type="RefSeq" id="WP_183214369.1">
    <property type="nucleotide sequence ID" value="NZ_JACHOR010000005.1"/>
</dbReference>
<reference evidence="1 2" key="1">
    <citation type="submission" date="2020-08" db="EMBL/GenBank/DDBJ databases">
        <title>Genomic Encyclopedia of Type Strains, Phase IV (KMG-IV): sequencing the most valuable type-strain genomes for metagenomic binning, comparative biology and taxonomic classification.</title>
        <authorList>
            <person name="Goeker M."/>
        </authorList>
    </citation>
    <scope>NUCLEOTIDE SEQUENCE [LARGE SCALE GENOMIC DNA]</scope>
    <source>
        <strain evidence="1 2">DSM 4737</strain>
    </source>
</reference>
<evidence type="ECO:0008006" key="3">
    <source>
        <dbReference type="Google" id="ProtNLM"/>
    </source>
</evidence>
<organism evidence="1 2">
    <name type="scientific">Brevundimonas variabilis</name>
    <dbReference type="NCBI Taxonomy" id="74312"/>
    <lineage>
        <taxon>Bacteria</taxon>
        <taxon>Pseudomonadati</taxon>
        <taxon>Pseudomonadota</taxon>
        <taxon>Alphaproteobacteria</taxon>
        <taxon>Caulobacterales</taxon>
        <taxon>Caulobacteraceae</taxon>
        <taxon>Brevundimonas</taxon>
    </lineage>
</organism>
<name>A0A7W9CL20_9CAUL</name>
<evidence type="ECO:0000313" key="2">
    <source>
        <dbReference type="Proteomes" id="UP000545037"/>
    </source>
</evidence>
<dbReference type="EMBL" id="JACHOR010000005">
    <property type="protein sequence ID" value="MBB5747393.1"/>
    <property type="molecule type" value="Genomic_DNA"/>
</dbReference>
<dbReference type="AlphaFoldDB" id="A0A7W9CL20"/>
<keyword evidence="2" id="KW-1185">Reference proteome</keyword>
<gene>
    <name evidence="1" type="ORF">GGR13_003014</name>
</gene>
<sequence length="89" mass="9938">MLQDLDHPERRTRARQRIASACELYLCATGETCAGILRSLDFGGARVKISSRSIVLSGRVQLRSRTQDHGTFRVVWQNGQEIGLQALIV</sequence>
<comment type="caution">
    <text evidence="1">The sequence shown here is derived from an EMBL/GenBank/DDBJ whole genome shotgun (WGS) entry which is preliminary data.</text>
</comment>
<evidence type="ECO:0000313" key="1">
    <source>
        <dbReference type="EMBL" id="MBB5747393.1"/>
    </source>
</evidence>
<accession>A0A7W9CL20</accession>
<protein>
    <recommendedName>
        <fullName evidence="3">PilZ domain-containing protein</fullName>
    </recommendedName>
</protein>
<dbReference type="Proteomes" id="UP000545037">
    <property type="component" value="Unassembled WGS sequence"/>
</dbReference>
<proteinExistence type="predicted"/>